<feature type="compositionally biased region" description="Basic and acidic residues" evidence="1">
    <location>
        <begin position="41"/>
        <end position="50"/>
    </location>
</feature>
<dbReference type="AlphaFoldDB" id="A0AA88GDI9"/>
<proteinExistence type="predicted"/>
<feature type="compositionally biased region" description="Basic and acidic residues" evidence="1">
    <location>
        <begin position="125"/>
        <end position="139"/>
    </location>
</feature>
<gene>
    <name evidence="2" type="ORF">C9374_009335</name>
</gene>
<dbReference type="RefSeq" id="XP_044544686.1">
    <property type="nucleotide sequence ID" value="XM_044699511.1"/>
</dbReference>
<name>A0AA88GDI9_NAELO</name>
<evidence type="ECO:0000313" key="2">
    <source>
        <dbReference type="EMBL" id="KAG2377424.1"/>
    </source>
</evidence>
<evidence type="ECO:0000313" key="3">
    <source>
        <dbReference type="Proteomes" id="UP000816034"/>
    </source>
</evidence>
<evidence type="ECO:0000256" key="1">
    <source>
        <dbReference type="SAM" id="MobiDB-lite"/>
    </source>
</evidence>
<feature type="compositionally biased region" description="Polar residues" evidence="1">
    <location>
        <begin position="80"/>
        <end position="91"/>
    </location>
</feature>
<feature type="compositionally biased region" description="Polar residues" evidence="1">
    <location>
        <begin position="53"/>
        <end position="62"/>
    </location>
</feature>
<comment type="caution">
    <text evidence="2">The sequence shown here is derived from an EMBL/GenBank/DDBJ whole genome shotgun (WGS) entry which is preliminary data.</text>
</comment>
<keyword evidence="3" id="KW-1185">Reference proteome</keyword>
<accession>A0AA88GDI9</accession>
<dbReference type="GeneID" id="68101789"/>
<sequence>MKSQQRIRFVKVFPNAYTEAEKDQKLVHLKSTNQPSGTAVTEKETKDHVHSGVSGNSQTSKAGTLRRRRRSKPLFHDESNQQQLQESTTLLPNIPPNKSFISNKPVRNYKTSSSHHNKKRNVPKTNHEQDHTDANDHPTTDPTISNLKNTNTTTHDLLNHHLKNSETSNNAFI</sequence>
<dbReference type="EMBL" id="PYSW02000038">
    <property type="protein sequence ID" value="KAG2377424.1"/>
    <property type="molecule type" value="Genomic_DNA"/>
</dbReference>
<feature type="compositionally biased region" description="Basic residues" evidence="1">
    <location>
        <begin position="113"/>
        <end position="122"/>
    </location>
</feature>
<reference evidence="2 3" key="1">
    <citation type="journal article" date="2018" name="BMC Genomics">
        <title>The genome of Naegleria lovaniensis, the basis for a comparative approach to unravel pathogenicity factors of the human pathogenic amoeba N. fowleri.</title>
        <authorList>
            <person name="Liechti N."/>
            <person name="Schurch N."/>
            <person name="Bruggmann R."/>
            <person name="Wittwer M."/>
        </authorList>
    </citation>
    <scope>NUCLEOTIDE SEQUENCE [LARGE SCALE GENOMIC DNA]</scope>
    <source>
        <strain evidence="2 3">ATCC 30569</strain>
    </source>
</reference>
<organism evidence="2 3">
    <name type="scientific">Naegleria lovaniensis</name>
    <name type="common">Amoeba</name>
    <dbReference type="NCBI Taxonomy" id="51637"/>
    <lineage>
        <taxon>Eukaryota</taxon>
        <taxon>Discoba</taxon>
        <taxon>Heterolobosea</taxon>
        <taxon>Tetramitia</taxon>
        <taxon>Eutetramitia</taxon>
        <taxon>Vahlkampfiidae</taxon>
        <taxon>Naegleria</taxon>
    </lineage>
</organism>
<feature type="region of interest" description="Disordered" evidence="1">
    <location>
        <begin position="31"/>
        <end position="148"/>
    </location>
</feature>
<feature type="compositionally biased region" description="Basic residues" evidence="1">
    <location>
        <begin position="64"/>
        <end position="73"/>
    </location>
</feature>
<protein>
    <submittedName>
        <fullName evidence="2">Uncharacterized protein</fullName>
    </submittedName>
</protein>
<dbReference type="Proteomes" id="UP000816034">
    <property type="component" value="Unassembled WGS sequence"/>
</dbReference>